<protein>
    <submittedName>
        <fullName evidence="2">Uncharacterized protein</fullName>
    </submittedName>
</protein>
<name>V6L7Q5_HELPX</name>
<feature type="region of interest" description="Disordered" evidence="1">
    <location>
        <begin position="1"/>
        <end position="35"/>
    </location>
</feature>
<gene>
    <name evidence="2" type="ORF">N871_05015</name>
</gene>
<sequence>MRKENKNMRQTNETEKAPVSLKKSRKRCENKKSDL</sequence>
<comment type="caution">
    <text evidence="2">The sequence shown here is derived from an EMBL/GenBank/DDBJ whole genome shotgun (WGS) entry which is preliminary data.</text>
</comment>
<reference evidence="2 3" key="1">
    <citation type="journal article" date="2013" name="Genome Announc.">
        <title>Draft Genome Sequence of Strain X47-2AL, a Feline Helicobacter pylori Isolate.</title>
        <authorList>
            <person name="Veyrier F.J."/>
            <person name="Ecobichon C."/>
            <person name="Boneca I.G."/>
        </authorList>
    </citation>
    <scope>NUCLEOTIDE SEQUENCE [LARGE SCALE GENOMIC DNA]</scope>
    <source>
        <strain evidence="2 3">X47-2AL</strain>
    </source>
</reference>
<proteinExistence type="predicted"/>
<evidence type="ECO:0000313" key="3">
    <source>
        <dbReference type="Proteomes" id="UP000017937"/>
    </source>
</evidence>
<evidence type="ECO:0000256" key="1">
    <source>
        <dbReference type="SAM" id="MobiDB-lite"/>
    </source>
</evidence>
<dbReference type="Proteomes" id="UP000017937">
    <property type="component" value="Unassembled WGS sequence"/>
</dbReference>
<accession>V6L7Q5</accession>
<evidence type="ECO:0000313" key="2">
    <source>
        <dbReference type="EMBL" id="EST40407.1"/>
    </source>
</evidence>
<organism evidence="2 3">
    <name type="scientific">Helicobacter pylori X47-2AL</name>
    <dbReference type="NCBI Taxonomy" id="1386083"/>
    <lineage>
        <taxon>Bacteria</taxon>
        <taxon>Pseudomonadati</taxon>
        <taxon>Campylobacterota</taxon>
        <taxon>Epsilonproteobacteria</taxon>
        <taxon>Campylobacterales</taxon>
        <taxon>Helicobacteraceae</taxon>
        <taxon>Helicobacter</taxon>
    </lineage>
</organism>
<feature type="compositionally biased region" description="Basic and acidic residues" evidence="1">
    <location>
        <begin position="1"/>
        <end position="16"/>
    </location>
</feature>
<dbReference type="AlphaFoldDB" id="V6L7Q5"/>
<dbReference type="EMBL" id="AWNG01000018">
    <property type="protein sequence ID" value="EST40407.1"/>
    <property type="molecule type" value="Genomic_DNA"/>
</dbReference>